<comment type="function">
    <text evidence="1">VSG forms a coat on the surface of the parasite. The trypanosome evades the immune response of the host by expressing a series of antigenically distinct VSGs from an estimated 1000 VSG genes.</text>
</comment>
<evidence type="ECO:0000256" key="8">
    <source>
        <dbReference type="ARBA" id="ARBA00023288"/>
    </source>
</evidence>
<feature type="compositionally biased region" description="Polar residues" evidence="9">
    <location>
        <begin position="275"/>
        <end position="287"/>
    </location>
</feature>
<comment type="caution">
    <text evidence="12">The sequence shown here is derived from an EMBL/GenBank/DDBJ whole genome shotgun (WGS) entry which is preliminary data.</text>
</comment>
<evidence type="ECO:0000256" key="5">
    <source>
        <dbReference type="ARBA" id="ARBA00022729"/>
    </source>
</evidence>
<keyword evidence="8" id="KW-0449">Lipoprotein</keyword>
<evidence type="ECO:0000256" key="3">
    <source>
        <dbReference type="ARBA" id="ARBA00022475"/>
    </source>
</evidence>
<dbReference type="Proteomes" id="UP000000702">
    <property type="component" value="Unassembled WGS sequence"/>
</dbReference>
<keyword evidence="3" id="KW-1003">Cell membrane</keyword>
<evidence type="ECO:0000256" key="7">
    <source>
        <dbReference type="ARBA" id="ARBA00023180"/>
    </source>
</evidence>
<sequence>MMRIKFWMIVCLGVMVIGVSVGLTTVTPMHHNQKEHAALCDVLGTVVAIFESGRGGTKLQRALSRAILGNENGGTGVRALLGTLPQEFHNPGNRHNWCGSCGHGGKDHYPGKSIPHDLLCLCTVGGDGYPFYANSDGAPTLCGKNAKDLLCGQAEGKHCASEARTGWSEQKFDEKVKNHLNATWGTVVKTCLGKKMKFDLDTARNTLMEQLKPKDGYTSPIWARGHTYCGGINGDVCVSYGSCSEIPGFPQWQEGLYEALEKADFTQTELTSAVSHNASTEDGQTDGQYGPNEDYPQGTQQENHGVQQRSKRSTNPTSHHSEQQSCSIPAQPLWLLSELFFY</sequence>
<feature type="signal peptide" evidence="10">
    <location>
        <begin position="1"/>
        <end position="22"/>
    </location>
</feature>
<organism evidence="12 13">
    <name type="scientific">Trypanosoma congolense (strain IL3000)</name>
    <dbReference type="NCBI Taxonomy" id="1068625"/>
    <lineage>
        <taxon>Eukaryota</taxon>
        <taxon>Discoba</taxon>
        <taxon>Euglenozoa</taxon>
        <taxon>Kinetoplastea</taxon>
        <taxon>Metakinetoplastina</taxon>
        <taxon>Trypanosomatida</taxon>
        <taxon>Trypanosomatidae</taxon>
        <taxon>Trypanosoma</taxon>
        <taxon>Nannomonas</taxon>
    </lineage>
</organism>
<dbReference type="GO" id="GO:0005886">
    <property type="term" value="C:plasma membrane"/>
    <property type="evidence" value="ECO:0007669"/>
    <property type="project" value="UniProtKB-SubCell"/>
</dbReference>
<feature type="domain" description="Trypanosome variant surface glycoprotein B-type N-terminal" evidence="11">
    <location>
        <begin position="57"/>
        <end position="264"/>
    </location>
</feature>
<name>F9W927_TRYCI</name>
<reference evidence="13" key="1">
    <citation type="submission" date="2011-07" db="EMBL/GenBank/DDBJ databases">
        <title>Divergent evolution of antigenic variation in African trypanosomes.</title>
        <authorList>
            <person name="Jackson A.P."/>
            <person name="Berry A."/>
            <person name="Allison H.C."/>
            <person name="Burton P."/>
            <person name="Anderson J."/>
            <person name="Aslett M."/>
            <person name="Brown R."/>
            <person name="Corton N."/>
            <person name="Harris D."/>
            <person name="Hauser H."/>
            <person name="Gamble J."/>
            <person name="Gilderthorp R."/>
            <person name="McQuillan J."/>
            <person name="Quail M.A."/>
            <person name="Sanders M."/>
            <person name="Van Tonder A."/>
            <person name="Ginger M.L."/>
            <person name="Donelson J.E."/>
            <person name="Field M.C."/>
            <person name="Barry J.D."/>
            <person name="Berriman M."/>
            <person name="Hertz-Fowler C."/>
        </authorList>
    </citation>
    <scope>NUCLEOTIDE SEQUENCE [LARGE SCALE GENOMIC DNA]</scope>
    <source>
        <strain evidence="13">IL3000</strain>
    </source>
</reference>
<keyword evidence="6" id="KW-0472">Membrane</keyword>
<feature type="chain" id="PRO_5003388849" evidence="10">
    <location>
        <begin position="23"/>
        <end position="342"/>
    </location>
</feature>
<feature type="region of interest" description="Disordered" evidence="9">
    <location>
        <begin position="275"/>
        <end position="325"/>
    </location>
</feature>
<evidence type="ECO:0000256" key="4">
    <source>
        <dbReference type="ARBA" id="ARBA00022622"/>
    </source>
</evidence>
<comment type="subcellular location">
    <subcellularLocation>
        <location evidence="2">Cell membrane</location>
        <topology evidence="2">Lipid-anchor</topology>
        <topology evidence="2">GPI-anchor</topology>
    </subcellularLocation>
</comment>
<keyword evidence="4" id="KW-0336">GPI-anchor</keyword>
<evidence type="ECO:0000256" key="9">
    <source>
        <dbReference type="SAM" id="MobiDB-lite"/>
    </source>
</evidence>
<keyword evidence="5 10" id="KW-0732">Signal</keyword>
<protein>
    <submittedName>
        <fullName evidence="12">Variant surface glycoprotein</fullName>
    </submittedName>
</protein>
<keyword evidence="13" id="KW-1185">Reference proteome</keyword>
<evidence type="ECO:0000313" key="12">
    <source>
        <dbReference type="EMBL" id="CCD13716.1"/>
    </source>
</evidence>
<dbReference type="InterPro" id="IPR025932">
    <property type="entry name" value="Trypano_VSG_B_N_dom"/>
</dbReference>
<dbReference type="EMBL" id="CAEQ01001254">
    <property type="protein sequence ID" value="CCD13716.1"/>
    <property type="molecule type" value="Genomic_DNA"/>
</dbReference>
<evidence type="ECO:0000256" key="10">
    <source>
        <dbReference type="SAM" id="SignalP"/>
    </source>
</evidence>
<dbReference type="VEuPathDB" id="TriTrypDB:TcIL3000_0_04730"/>
<proteinExistence type="predicted"/>
<evidence type="ECO:0000313" key="13">
    <source>
        <dbReference type="Proteomes" id="UP000000702"/>
    </source>
</evidence>
<evidence type="ECO:0000259" key="11">
    <source>
        <dbReference type="Pfam" id="PF13206"/>
    </source>
</evidence>
<reference evidence="12 13" key="2">
    <citation type="journal article" date="2012" name="Proc. Natl. Acad. Sci. U.S.A.">
        <title>Antigenic diversity is generated by distinct evolutionary mechanisms in African trypanosome species.</title>
        <authorList>
            <person name="Jackson A.P."/>
            <person name="Berry A."/>
            <person name="Aslett M."/>
            <person name="Allison H.C."/>
            <person name="Burton P."/>
            <person name="Vavrova-Anderson J."/>
            <person name="Brown R."/>
            <person name="Browne H."/>
            <person name="Corton N."/>
            <person name="Hauser H."/>
            <person name="Gamble J."/>
            <person name="Gilderthorp R."/>
            <person name="Marcello L."/>
            <person name="McQuillan J."/>
            <person name="Otto T.D."/>
            <person name="Quail M.A."/>
            <person name="Sanders M.J."/>
            <person name="van Tonder A."/>
            <person name="Ginger M.L."/>
            <person name="Field M.C."/>
            <person name="Barry J.D."/>
            <person name="Hertz-Fowler C."/>
            <person name="Berriman M."/>
        </authorList>
    </citation>
    <scope>NUCLEOTIDE SEQUENCE [LARGE SCALE GENOMIC DNA]</scope>
    <source>
        <strain evidence="12 13">IL3000</strain>
    </source>
</reference>
<feature type="compositionally biased region" description="Polar residues" evidence="9">
    <location>
        <begin position="297"/>
        <end position="325"/>
    </location>
</feature>
<evidence type="ECO:0000256" key="6">
    <source>
        <dbReference type="ARBA" id="ARBA00023136"/>
    </source>
</evidence>
<dbReference type="AlphaFoldDB" id="F9W927"/>
<dbReference type="Pfam" id="PF13206">
    <property type="entry name" value="VSG_B"/>
    <property type="match status" value="1"/>
</dbReference>
<dbReference type="GO" id="GO:0098552">
    <property type="term" value="C:side of membrane"/>
    <property type="evidence" value="ECO:0007669"/>
    <property type="project" value="UniProtKB-KW"/>
</dbReference>
<accession>F9W927</accession>
<evidence type="ECO:0000256" key="1">
    <source>
        <dbReference type="ARBA" id="ARBA00002523"/>
    </source>
</evidence>
<gene>
    <name evidence="12" type="ORF">TCIL3000_0_04730</name>
</gene>
<evidence type="ECO:0000256" key="2">
    <source>
        <dbReference type="ARBA" id="ARBA00004609"/>
    </source>
</evidence>
<keyword evidence="7" id="KW-0325">Glycoprotein</keyword>